<dbReference type="NCBIfam" id="NF002469">
    <property type="entry name" value="PRK01712.1"/>
    <property type="match status" value="1"/>
</dbReference>
<keyword evidence="3 6" id="KW-1005">Bacterial flagellum biogenesis</keyword>
<dbReference type="GO" id="GO:1902208">
    <property type="term" value="P:regulation of bacterial-type flagellum assembly"/>
    <property type="evidence" value="ECO:0007669"/>
    <property type="project" value="UniProtKB-UniRule"/>
</dbReference>
<dbReference type="GO" id="GO:0006402">
    <property type="term" value="P:mRNA catabolic process"/>
    <property type="evidence" value="ECO:0007669"/>
    <property type="project" value="InterPro"/>
</dbReference>
<evidence type="ECO:0000256" key="4">
    <source>
        <dbReference type="ARBA" id="ARBA00022845"/>
    </source>
</evidence>
<dbReference type="InterPro" id="IPR036107">
    <property type="entry name" value="CsrA_sf"/>
</dbReference>
<proteinExistence type="inferred from homology"/>
<dbReference type="RefSeq" id="WP_072966885.1">
    <property type="nucleotide sequence ID" value="NZ_FRAJ01000010.1"/>
</dbReference>
<dbReference type="AlphaFoldDB" id="A0A1M6Q2A5"/>
<keyword evidence="1 6" id="KW-0963">Cytoplasm</keyword>
<evidence type="ECO:0000313" key="7">
    <source>
        <dbReference type="EMBL" id="SHK14251.1"/>
    </source>
</evidence>
<evidence type="ECO:0000256" key="3">
    <source>
        <dbReference type="ARBA" id="ARBA00022795"/>
    </source>
</evidence>
<dbReference type="Gene3D" id="2.60.40.4380">
    <property type="entry name" value="Translational regulator CsrA"/>
    <property type="match status" value="1"/>
</dbReference>
<dbReference type="GO" id="GO:0044781">
    <property type="term" value="P:bacterial-type flagellum organization"/>
    <property type="evidence" value="ECO:0007669"/>
    <property type="project" value="UniProtKB-KW"/>
</dbReference>
<dbReference type="GO" id="GO:0048027">
    <property type="term" value="F:mRNA 5'-UTR binding"/>
    <property type="evidence" value="ECO:0007669"/>
    <property type="project" value="UniProtKB-UniRule"/>
</dbReference>
<keyword evidence="5 6" id="KW-0694">RNA-binding</keyword>
<gene>
    <name evidence="6" type="primary">csrA</name>
    <name evidence="7" type="ORF">SAMN02745883_01361</name>
</gene>
<sequence length="74" mass="8501">MLVLTRKKDESIIIDGKIEIKVISIEENKVKIGISAPKDIEIHRKEIYIQIQEENRQAASGKLDLKDIANIFKK</sequence>
<dbReference type="EMBL" id="FRAJ01000010">
    <property type="protein sequence ID" value="SHK14251.1"/>
    <property type="molecule type" value="Genomic_DNA"/>
</dbReference>
<dbReference type="HAMAP" id="MF_00167">
    <property type="entry name" value="CsrA"/>
    <property type="match status" value="1"/>
</dbReference>
<dbReference type="PANTHER" id="PTHR34984:SF1">
    <property type="entry name" value="CARBON STORAGE REGULATOR"/>
    <property type="match status" value="1"/>
</dbReference>
<accession>A0A1M6Q2A5</accession>
<dbReference type="GO" id="GO:0045947">
    <property type="term" value="P:negative regulation of translational initiation"/>
    <property type="evidence" value="ECO:0007669"/>
    <property type="project" value="UniProtKB-UniRule"/>
</dbReference>
<keyword evidence="4 6" id="KW-0810">Translation regulation</keyword>
<organism evidence="7 8">
    <name type="scientific">Caminicella sporogenes DSM 14501</name>
    <dbReference type="NCBI Taxonomy" id="1121266"/>
    <lineage>
        <taxon>Bacteria</taxon>
        <taxon>Bacillati</taxon>
        <taxon>Bacillota</taxon>
        <taxon>Clostridia</taxon>
        <taxon>Peptostreptococcales</taxon>
        <taxon>Caminicellaceae</taxon>
        <taxon>Caminicella</taxon>
    </lineage>
</organism>
<protein>
    <recommendedName>
        <fullName evidence="6">Translational regulator CsrA</fullName>
    </recommendedName>
</protein>
<dbReference type="NCBIfam" id="TIGR00202">
    <property type="entry name" value="csrA"/>
    <property type="match status" value="1"/>
</dbReference>
<comment type="subcellular location">
    <subcellularLocation>
        <location evidence="6">Cytoplasm</location>
    </subcellularLocation>
</comment>
<dbReference type="GO" id="GO:0005829">
    <property type="term" value="C:cytosol"/>
    <property type="evidence" value="ECO:0007669"/>
    <property type="project" value="TreeGrafter"/>
</dbReference>
<dbReference type="GO" id="GO:0006109">
    <property type="term" value="P:regulation of carbohydrate metabolic process"/>
    <property type="evidence" value="ECO:0007669"/>
    <property type="project" value="InterPro"/>
</dbReference>
<comment type="function">
    <text evidence="6">A translational regulator that binds mRNA to regulate translation initiation and/or mRNA stability. Usually binds in the 5'-UTR at or near the Shine-Dalgarno sequence preventing ribosome-binding, thus repressing translation. Its main target seems to be the major flagellin gene, while its function is anatagonized by FliW.</text>
</comment>
<evidence type="ECO:0000313" key="8">
    <source>
        <dbReference type="Proteomes" id="UP000184082"/>
    </source>
</evidence>
<comment type="subunit">
    <text evidence="6">Homodimer; the beta-strands of each monomer intercalate to form a hydrophobic core, while the alpha-helices form wings that extend away from the core.</text>
</comment>
<reference evidence="7 8" key="1">
    <citation type="submission" date="2016-11" db="EMBL/GenBank/DDBJ databases">
        <authorList>
            <person name="Jaros S."/>
            <person name="Januszkiewicz K."/>
            <person name="Wedrychowicz H."/>
        </authorList>
    </citation>
    <scope>NUCLEOTIDE SEQUENCE [LARGE SCALE GENOMIC DNA]</scope>
    <source>
        <strain evidence="7 8">DSM 14501</strain>
    </source>
</reference>
<dbReference type="FunFam" id="2.60.40.4380:FF:000002">
    <property type="entry name" value="Translational regulator CsrA"/>
    <property type="match status" value="1"/>
</dbReference>
<comment type="similarity">
    <text evidence="6">Belongs to the CsrA/RsmA family.</text>
</comment>
<dbReference type="SUPFAM" id="SSF117130">
    <property type="entry name" value="CsrA-like"/>
    <property type="match status" value="1"/>
</dbReference>
<keyword evidence="8" id="KW-1185">Reference proteome</keyword>
<dbReference type="PANTHER" id="PTHR34984">
    <property type="entry name" value="CARBON STORAGE REGULATOR"/>
    <property type="match status" value="1"/>
</dbReference>
<name>A0A1M6Q2A5_9FIRM</name>
<evidence type="ECO:0000256" key="5">
    <source>
        <dbReference type="ARBA" id="ARBA00022884"/>
    </source>
</evidence>
<evidence type="ECO:0000256" key="1">
    <source>
        <dbReference type="ARBA" id="ARBA00022490"/>
    </source>
</evidence>
<evidence type="ECO:0000256" key="6">
    <source>
        <dbReference type="HAMAP-Rule" id="MF_00167"/>
    </source>
</evidence>
<dbReference type="STRING" id="1121266.SAMN02745883_01361"/>
<dbReference type="Pfam" id="PF02599">
    <property type="entry name" value="CsrA"/>
    <property type="match status" value="1"/>
</dbReference>
<keyword evidence="2 6" id="KW-0678">Repressor</keyword>
<dbReference type="InterPro" id="IPR003751">
    <property type="entry name" value="CsrA"/>
</dbReference>
<evidence type="ECO:0000256" key="2">
    <source>
        <dbReference type="ARBA" id="ARBA00022491"/>
    </source>
</evidence>
<dbReference type="Proteomes" id="UP000184082">
    <property type="component" value="Unassembled WGS sequence"/>
</dbReference>